<proteinExistence type="predicted"/>
<dbReference type="EMBL" id="JBHFFA010000008">
    <property type="protein sequence ID" value="KAL2608239.1"/>
    <property type="molecule type" value="Genomic_DNA"/>
</dbReference>
<comment type="caution">
    <text evidence="1">The sequence shown here is derived from an EMBL/GenBank/DDBJ whole genome shotgun (WGS) entry which is preliminary data.</text>
</comment>
<dbReference type="Proteomes" id="UP001605036">
    <property type="component" value="Unassembled WGS sequence"/>
</dbReference>
<evidence type="ECO:0000313" key="1">
    <source>
        <dbReference type="EMBL" id="KAL2608239.1"/>
    </source>
</evidence>
<reference evidence="1 2" key="1">
    <citation type="submission" date="2024-09" db="EMBL/GenBank/DDBJ databases">
        <title>Chromosome-scale assembly of Riccia fluitans.</title>
        <authorList>
            <person name="Paukszto L."/>
            <person name="Sawicki J."/>
            <person name="Karawczyk K."/>
            <person name="Piernik-Szablinska J."/>
            <person name="Szczecinska M."/>
            <person name="Mazdziarz M."/>
        </authorList>
    </citation>
    <scope>NUCLEOTIDE SEQUENCE [LARGE SCALE GENOMIC DNA]</scope>
    <source>
        <strain evidence="1">Rf_01</strain>
        <tissue evidence="1">Aerial parts of the thallus</tissue>
    </source>
</reference>
<evidence type="ECO:0000313" key="2">
    <source>
        <dbReference type="Proteomes" id="UP001605036"/>
    </source>
</evidence>
<name>A0ABD1XH16_9MARC</name>
<keyword evidence="2" id="KW-1185">Reference proteome</keyword>
<sequence length="69" mass="7875">MKVGFESGLLSWIRCLLVFDHHLKEDALEVRSDQTSKLTALEQLLNFMQTTQKSVLVLVAQEKLSEQTV</sequence>
<accession>A0ABD1XH16</accession>
<dbReference type="AlphaFoldDB" id="A0ABD1XH16"/>
<gene>
    <name evidence="1" type="ORF">R1flu_026812</name>
</gene>
<organism evidence="1 2">
    <name type="scientific">Riccia fluitans</name>
    <dbReference type="NCBI Taxonomy" id="41844"/>
    <lineage>
        <taxon>Eukaryota</taxon>
        <taxon>Viridiplantae</taxon>
        <taxon>Streptophyta</taxon>
        <taxon>Embryophyta</taxon>
        <taxon>Marchantiophyta</taxon>
        <taxon>Marchantiopsida</taxon>
        <taxon>Marchantiidae</taxon>
        <taxon>Marchantiales</taxon>
        <taxon>Ricciaceae</taxon>
        <taxon>Riccia</taxon>
    </lineage>
</organism>
<protein>
    <submittedName>
        <fullName evidence="1">Uncharacterized protein</fullName>
    </submittedName>
</protein>